<gene>
    <name evidence="1" type="primary">WBGene00275803</name>
</gene>
<proteinExistence type="predicted"/>
<reference evidence="1" key="2">
    <citation type="submission" date="2022-06" db="UniProtKB">
        <authorList>
            <consortium name="EnsemblMetazoa"/>
        </authorList>
    </citation>
    <scope>IDENTIFICATION</scope>
    <source>
        <strain evidence="1">PS312</strain>
    </source>
</reference>
<evidence type="ECO:0000313" key="1">
    <source>
        <dbReference type="EnsemblMetazoa" id="PPA37434.1"/>
    </source>
</evidence>
<dbReference type="InterPro" id="IPR019428">
    <property type="entry name" value="7TM_GPCR_serpentine_rcpt_Str"/>
</dbReference>
<organism evidence="1 2">
    <name type="scientific">Pristionchus pacificus</name>
    <name type="common">Parasitic nematode worm</name>
    <dbReference type="NCBI Taxonomy" id="54126"/>
    <lineage>
        <taxon>Eukaryota</taxon>
        <taxon>Metazoa</taxon>
        <taxon>Ecdysozoa</taxon>
        <taxon>Nematoda</taxon>
        <taxon>Chromadorea</taxon>
        <taxon>Rhabditida</taxon>
        <taxon>Rhabditina</taxon>
        <taxon>Diplogasteromorpha</taxon>
        <taxon>Diplogasteroidea</taxon>
        <taxon>Neodiplogasteridae</taxon>
        <taxon>Pristionchus</taxon>
    </lineage>
</organism>
<protein>
    <submittedName>
        <fullName evidence="1">G protein-coupled receptor</fullName>
    </submittedName>
</protein>
<reference evidence="2" key="1">
    <citation type="journal article" date="2008" name="Nat. Genet.">
        <title>The Pristionchus pacificus genome provides a unique perspective on nematode lifestyle and parasitism.</title>
        <authorList>
            <person name="Dieterich C."/>
            <person name="Clifton S.W."/>
            <person name="Schuster L.N."/>
            <person name="Chinwalla A."/>
            <person name="Delehaunty K."/>
            <person name="Dinkelacker I."/>
            <person name="Fulton L."/>
            <person name="Fulton R."/>
            <person name="Godfrey J."/>
            <person name="Minx P."/>
            <person name="Mitreva M."/>
            <person name="Roeseler W."/>
            <person name="Tian H."/>
            <person name="Witte H."/>
            <person name="Yang S.P."/>
            <person name="Wilson R.K."/>
            <person name="Sommer R.J."/>
        </authorList>
    </citation>
    <scope>NUCLEOTIDE SEQUENCE [LARGE SCALE GENOMIC DNA]</scope>
    <source>
        <strain evidence="2">PS312</strain>
    </source>
</reference>
<dbReference type="Proteomes" id="UP000005239">
    <property type="component" value="Unassembled WGS sequence"/>
</dbReference>
<evidence type="ECO:0000313" key="2">
    <source>
        <dbReference type="Proteomes" id="UP000005239"/>
    </source>
</evidence>
<name>A0A2A6BTC2_PRIPA</name>
<accession>A0A2A6BTC2</accession>
<dbReference type="EnsemblMetazoa" id="PPA37434.1">
    <property type="protein sequence ID" value="PPA37434.1"/>
    <property type="gene ID" value="WBGene00275803"/>
</dbReference>
<sequence length="322" mass="36853">MTMNISTAFAGDDGFVLFHAIFSYLLFVLSLFLNVIVFALVRISRKIDGFRYVFYTYCVANTIYATSFPITLTQWYNGKGFVVFFPTGPFAEVNGLIRIVFRIQTLAYIFVMSLVCATFIYRYLLVTRPTANGLIAKALSSISFFPVTLWLVDNSLIMLPDENLRERINNELGNRFLLNFNTIHMFAIENKRTDRDVLQIIGSILTVLQINLMVIIMIWAGLRIYQKIQTSGRSNRSKMNERHAFRLLLSQAINPIVVLHTPSFLNFLQSEFVDMPEAVDKCSCLLMNVFTVTNPLLNILLSKDLRNSLSRRKKSSISMAQI</sequence>
<dbReference type="SUPFAM" id="SSF81321">
    <property type="entry name" value="Family A G protein-coupled receptor-like"/>
    <property type="match status" value="1"/>
</dbReference>
<dbReference type="Pfam" id="PF10326">
    <property type="entry name" value="7TM_GPCR_Str"/>
    <property type="match status" value="1"/>
</dbReference>
<dbReference type="Gene3D" id="1.20.1070.10">
    <property type="entry name" value="Rhodopsin 7-helix transmembrane proteins"/>
    <property type="match status" value="1"/>
</dbReference>
<accession>A0A8R1URW7</accession>
<dbReference type="PANTHER" id="PTHR46178">
    <property type="entry name" value="SEVEN TM RECEPTOR"/>
    <property type="match status" value="1"/>
</dbReference>
<dbReference type="PANTHER" id="PTHR46178:SF9">
    <property type="entry name" value="SEVEN TM RECEPTOR"/>
    <property type="match status" value="1"/>
</dbReference>
<dbReference type="AlphaFoldDB" id="A0A2A6BTC2"/>
<keyword evidence="2" id="KW-1185">Reference proteome</keyword>